<evidence type="ECO:0000259" key="2">
    <source>
        <dbReference type="Pfam" id="PF07261"/>
    </source>
</evidence>
<feature type="domain" description="DnaB/C C-terminal" evidence="2">
    <location>
        <begin position="124"/>
        <end position="179"/>
    </location>
</feature>
<dbReference type="GeneID" id="41338419"/>
<proteinExistence type="inferred from homology"/>
<dbReference type="SUPFAM" id="SSF46785">
    <property type="entry name" value="Winged helix' DNA-binding domain"/>
    <property type="match status" value="1"/>
</dbReference>
<organism evidence="4 5">
    <name type="scientific">Acholeplasma laidlawii</name>
    <dbReference type="NCBI Taxonomy" id="2148"/>
    <lineage>
        <taxon>Bacteria</taxon>
        <taxon>Bacillati</taxon>
        <taxon>Mycoplasmatota</taxon>
        <taxon>Mollicutes</taxon>
        <taxon>Acholeplasmatales</taxon>
        <taxon>Acholeplasmataceae</taxon>
        <taxon>Acholeplasma</taxon>
    </lineage>
</organism>
<dbReference type="Proteomes" id="UP000315938">
    <property type="component" value="Unassembled WGS sequence"/>
</dbReference>
<name>A0A553IJC7_ACHLA</name>
<comment type="similarity">
    <text evidence="1">Belongs to the DnaB/DnaD family.</text>
</comment>
<gene>
    <name evidence="4" type="ORF">FNV44_04515</name>
</gene>
<dbReference type="InterPro" id="IPR036388">
    <property type="entry name" value="WH-like_DNA-bd_sf"/>
</dbReference>
<dbReference type="Pfam" id="PF07261">
    <property type="entry name" value="DnaB_2"/>
    <property type="match status" value="1"/>
</dbReference>
<dbReference type="InterPro" id="IPR036390">
    <property type="entry name" value="WH_DNA-bd_sf"/>
</dbReference>
<evidence type="ECO:0008006" key="6">
    <source>
        <dbReference type="Google" id="ProtNLM"/>
    </source>
</evidence>
<dbReference type="RefSeq" id="WP_012242186.1">
    <property type="nucleotide sequence ID" value="NZ_CP103951.1"/>
</dbReference>
<evidence type="ECO:0000313" key="4">
    <source>
        <dbReference type="EMBL" id="TRY00317.1"/>
    </source>
</evidence>
<evidence type="ECO:0000313" key="5">
    <source>
        <dbReference type="Proteomes" id="UP000315938"/>
    </source>
</evidence>
<dbReference type="Pfam" id="PF21984">
    <property type="entry name" value="DnaD_N"/>
    <property type="match status" value="1"/>
</dbReference>
<feature type="domain" description="DnaD N-terminal" evidence="3">
    <location>
        <begin position="15"/>
        <end position="107"/>
    </location>
</feature>
<reference evidence="4 5" key="1">
    <citation type="submission" date="2019-07" db="EMBL/GenBank/DDBJ databases">
        <title>Genome sequence of Acholeplasma laidlawii strain with increased resistance to erythromycin.</title>
        <authorList>
            <person name="Medvedeva E.S."/>
            <person name="Baranova N.B."/>
            <person name="Siniagina M.N."/>
            <person name="Mouzykantov A."/>
            <person name="Chernova O.A."/>
            <person name="Chernov V.M."/>
        </authorList>
    </citation>
    <scope>NUCLEOTIDE SEQUENCE [LARGE SCALE GENOMIC DNA]</scope>
    <source>
        <strain evidence="4 5">PG8REry</strain>
    </source>
</reference>
<accession>A0A553IJC7</accession>
<sequence length="203" mass="23754">MIRKLYEEHFLEIDALLTKECKRLKLSPNEVVVLKTLFQNYKKRTFSILSITRKIELSSNDVAKCVDKLINKGFISLGLETRNDKEVEVFDLSGTFDRITELYESDMEDIKRERYETQISHTIELLEKHLGKALSSLELDIVRSWYDESLYTHDAIISKIEEIGPSGKFSLKFLERTLNREKYIAEPLDEQAERAIDEIFKAI</sequence>
<dbReference type="OMA" id="DQEFSHE"/>
<dbReference type="EMBL" id="VKID01000001">
    <property type="protein sequence ID" value="TRY00317.1"/>
    <property type="molecule type" value="Genomic_DNA"/>
</dbReference>
<dbReference type="InterPro" id="IPR053843">
    <property type="entry name" value="DnaD_N"/>
</dbReference>
<dbReference type="InterPro" id="IPR006343">
    <property type="entry name" value="DnaB/C_C"/>
</dbReference>
<comment type="caution">
    <text evidence="4">The sequence shown here is derived from an EMBL/GenBank/DDBJ whole genome shotgun (WGS) entry which is preliminary data.</text>
</comment>
<protein>
    <recommendedName>
        <fullName evidence="6">MarR family transcriptional regulator</fullName>
    </recommendedName>
</protein>
<dbReference type="Gene3D" id="1.10.10.10">
    <property type="entry name" value="Winged helix-like DNA-binding domain superfamily/Winged helix DNA-binding domain"/>
    <property type="match status" value="1"/>
</dbReference>
<evidence type="ECO:0000259" key="3">
    <source>
        <dbReference type="Pfam" id="PF21984"/>
    </source>
</evidence>
<evidence type="ECO:0000256" key="1">
    <source>
        <dbReference type="ARBA" id="ARBA00093462"/>
    </source>
</evidence>
<dbReference type="AlphaFoldDB" id="A0A553IJC7"/>